<dbReference type="Proteomes" id="UP000184211">
    <property type="component" value="Unassembled WGS sequence"/>
</dbReference>
<keyword evidence="2" id="KW-1185">Reference proteome</keyword>
<dbReference type="OrthoDB" id="7849247at2"/>
<proteinExistence type="predicted"/>
<evidence type="ECO:0000313" key="1">
    <source>
        <dbReference type="EMBL" id="SHH57579.1"/>
    </source>
</evidence>
<dbReference type="STRING" id="870908.SAMN04488044_2783"/>
<dbReference type="RefSeq" id="WP_072793632.1">
    <property type="nucleotide sequence ID" value="NZ_FQWM01000006.1"/>
</dbReference>
<reference evidence="2" key="1">
    <citation type="submission" date="2016-11" db="EMBL/GenBank/DDBJ databases">
        <authorList>
            <person name="Varghese N."/>
            <person name="Submissions S."/>
        </authorList>
    </citation>
    <scope>NUCLEOTIDE SEQUENCE [LARGE SCALE GENOMIC DNA]</scope>
    <source>
        <strain evidence="2">DSM 28223</strain>
    </source>
</reference>
<protein>
    <submittedName>
        <fullName evidence="1">Uncharacterized protein</fullName>
    </submittedName>
</protein>
<accession>A0A1M5U3P7</accession>
<organism evidence="1 2">
    <name type="scientific">Cognatishimia maritima</name>
    <dbReference type="NCBI Taxonomy" id="870908"/>
    <lineage>
        <taxon>Bacteria</taxon>
        <taxon>Pseudomonadati</taxon>
        <taxon>Pseudomonadota</taxon>
        <taxon>Alphaproteobacteria</taxon>
        <taxon>Rhodobacterales</taxon>
        <taxon>Paracoccaceae</taxon>
        <taxon>Cognatishimia</taxon>
    </lineage>
</organism>
<name>A0A1M5U3P7_9RHOB</name>
<gene>
    <name evidence="1" type="ORF">SAMN04488044_2783</name>
</gene>
<sequence length="129" mass="14577">MSFDLPEYFFRTFEGGAKVFRVDGNNRHGRLNLVQIATVSLPSGTFKPHAKAELSEADSVAIEAWIKDRKETLDWREIDDILRLVDQLNATADWAQTKASEAQIDMVSDTLLMAMHDLRRVLAAKKTAQ</sequence>
<dbReference type="EMBL" id="FQWM01000006">
    <property type="protein sequence ID" value="SHH57579.1"/>
    <property type="molecule type" value="Genomic_DNA"/>
</dbReference>
<evidence type="ECO:0000313" key="2">
    <source>
        <dbReference type="Proteomes" id="UP000184211"/>
    </source>
</evidence>
<dbReference type="AlphaFoldDB" id="A0A1M5U3P7"/>